<evidence type="ECO:0000313" key="2">
    <source>
        <dbReference type="EMBL" id="MFC6441231.1"/>
    </source>
</evidence>
<proteinExistence type="predicted"/>
<dbReference type="EMBL" id="JBHSUS010000001">
    <property type="protein sequence ID" value="MFC6441231.1"/>
    <property type="molecule type" value="Genomic_DNA"/>
</dbReference>
<dbReference type="SUPFAM" id="SSF53335">
    <property type="entry name" value="S-adenosyl-L-methionine-dependent methyltransferases"/>
    <property type="match status" value="1"/>
</dbReference>
<dbReference type="RefSeq" id="WP_131258437.1">
    <property type="nucleotide sequence ID" value="NZ_JBHSUS010000001.1"/>
</dbReference>
<evidence type="ECO:0000256" key="1">
    <source>
        <dbReference type="ARBA" id="ARBA00023115"/>
    </source>
</evidence>
<comment type="caution">
    <text evidence="2">The sequence shown here is derived from an EMBL/GenBank/DDBJ whole genome shotgun (WGS) entry which is preliminary data.</text>
</comment>
<gene>
    <name evidence="2" type="ORF">ACFP85_13845</name>
</gene>
<dbReference type="InterPro" id="IPR029063">
    <property type="entry name" value="SAM-dependent_MTases_sf"/>
</dbReference>
<dbReference type="PANTHER" id="PTHR43317">
    <property type="entry name" value="THERMOSPERMINE SYNTHASE ACAULIS5"/>
    <property type="match status" value="1"/>
</dbReference>
<organism evidence="2 3">
    <name type="scientific">Pseudobowmanella zhangzhouensis</name>
    <dbReference type="NCBI Taxonomy" id="1537679"/>
    <lineage>
        <taxon>Bacteria</taxon>
        <taxon>Pseudomonadati</taxon>
        <taxon>Pseudomonadota</taxon>
        <taxon>Gammaproteobacteria</taxon>
        <taxon>Alteromonadales</taxon>
        <taxon>Alteromonadaceae</taxon>
    </lineage>
</organism>
<keyword evidence="3" id="KW-1185">Reference proteome</keyword>
<reference evidence="3" key="1">
    <citation type="journal article" date="2019" name="Int. J. Syst. Evol. Microbiol.">
        <title>The Global Catalogue of Microorganisms (GCM) 10K type strain sequencing project: providing services to taxonomists for standard genome sequencing and annotation.</title>
        <authorList>
            <consortium name="The Broad Institute Genomics Platform"/>
            <consortium name="The Broad Institute Genome Sequencing Center for Infectious Disease"/>
            <person name="Wu L."/>
            <person name="Ma J."/>
        </authorList>
    </citation>
    <scope>NUCLEOTIDE SEQUENCE [LARGE SCALE GENOMIC DNA]</scope>
    <source>
        <strain evidence="3">CGMCC 1.16031</strain>
    </source>
</reference>
<dbReference type="Proteomes" id="UP001596364">
    <property type="component" value="Unassembled WGS sequence"/>
</dbReference>
<accession>A0ABW1XN73</accession>
<dbReference type="Pfam" id="PF01564">
    <property type="entry name" value="Spermine_synth"/>
    <property type="match status" value="1"/>
</dbReference>
<protein>
    <submittedName>
        <fullName evidence="2">Spermidine synthase</fullName>
    </submittedName>
</protein>
<keyword evidence="1" id="KW-0620">Polyamine biosynthesis</keyword>
<sequence length="247" mass="28278">MSFDLKQALQDETLLLLHQQNDGERLTVYQNNAFRWLQLGTIVQSVMSLQEPQRPILSYLQPLLLIPYLRPDIQHILELGLGGGAIQRFFANKPQQVTSVEWDPGIIEVYQQYFAIDNAGTVIQDDAAHYVQQGELVDWLIVDLFNHDGASPFTFHQLFYQFCAARLTEQGILSVNLLPETPLQIEIVKELLEGLFAQPAMEIRLPGYKNRLLTISKTPLPELRYCDALVDYANQHQLDLNQFQIVS</sequence>
<dbReference type="PANTHER" id="PTHR43317:SF1">
    <property type="entry name" value="THERMOSPERMINE SYNTHASE ACAULIS5"/>
    <property type="match status" value="1"/>
</dbReference>
<evidence type="ECO:0000313" key="3">
    <source>
        <dbReference type="Proteomes" id="UP001596364"/>
    </source>
</evidence>
<name>A0ABW1XN73_9ALTE</name>
<dbReference type="CDD" id="cd02440">
    <property type="entry name" value="AdoMet_MTases"/>
    <property type="match status" value="1"/>
</dbReference>
<dbReference type="Gene3D" id="3.40.50.150">
    <property type="entry name" value="Vaccinia Virus protein VP39"/>
    <property type="match status" value="1"/>
</dbReference>